<dbReference type="SUPFAM" id="SSF53335">
    <property type="entry name" value="S-adenosyl-L-methionine-dependent methyltransferases"/>
    <property type="match status" value="1"/>
</dbReference>
<proteinExistence type="predicted"/>
<organism evidence="2 3">
    <name type="scientific">Aeromonas bivalvium</name>
    <dbReference type="NCBI Taxonomy" id="440079"/>
    <lineage>
        <taxon>Bacteria</taxon>
        <taxon>Pseudomonadati</taxon>
        <taxon>Pseudomonadota</taxon>
        <taxon>Gammaproteobacteria</taxon>
        <taxon>Aeromonadales</taxon>
        <taxon>Aeromonadaceae</taxon>
        <taxon>Aeromonas</taxon>
    </lineage>
</organism>
<dbReference type="PANTHER" id="PTHR43317">
    <property type="entry name" value="THERMOSPERMINE SYNTHASE ACAULIS5"/>
    <property type="match status" value="1"/>
</dbReference>
<dbReference type="EMBL" id="JBGXBU010000009">
    <property type="protein sequence ID" value="MFM4894602.1"/>
    <property type="molecule type" value="Genomic_DNA"/>
</dbReference>
<evidence type="ECO:0000313" key="3">
    <source>
        <dbReference type="Proteomes" id="UP001630969"/>
    </source>
</evidence>
<evidence type="ECO:0000256" key="1">
    <source>
        <dbReference type="ARBA" id="ARBA00023115"/>
    </source>
</evidence>
<comment type="caution">
    <text evidence="2">The sequence shown here is derived from an EMBL/GenBank/DDBJ whole genome shotgun (WGS) entry which is preliminary data.</text>
</comment>
<dbReference type="PANTHER" id="PTHR43317:SF11">
    <property type="entry name" value="POLYAMINE AMINOPROPYLTRANSFERASE 2"/>
    <property type="match status" value="1"/>
</dbReference>
<protein>
    <submittedName>
        <fullName evidence="2">Spermidine synthase</fullName>
    </submittedName>
</protein>
<sequence>MDFNLQTYRAEQLLHLGVSPARRICVQQNELHRWLEIDGVVQSAMILSAPHRLCLPHQQTIAALLPERASRVLELGLGGGDMGRHLQARWPEAEFDGVDLDAEVIGLYRDFFMTDEALGRQRLHRADALSFLIEMPGCHDLILVDLFSQDGNPPLLFAPDFYQALAARLEGELIMNLLPRTGRELDRVLTLVEHWIGPAQLRGVPGCLNRIVHARKG</sequence>
<dbReference type="RefSeq" id="WP_408791555.1">
    <property type="nucleotide sequence ID" value="NZ_JBGXBU010000009.1"/>
</dbReference>
<gene>
    <name evidence="2" type="ORF">ACEUDJ_17275</name>
</gene>
<reference evidence="2 3" key="1">
    <citation type="submission" date="2024-09" db="EMBL/GenBank/DDBJ databases">
        <title>Aeromonas strains Genome sequencing and assembly.</title>
        <authorList>
            <person name="Hu X."/>
            <person name="Tang B."/>
        </authorList>
    </citation>
    <scope>NUCLEOTIDE SEQUENCE [LARGE SCALE GENOMIC DNA]</scope>
    <source>
        <strain evidence="2 3">NB23SCDHY001</strain>
    </source>
</reference>
<name>A0ABW9GTW5_9GAMM</name>
<accession>A0ABW9GTW5</accession>
<keyword evidence="1" id="KW-0620">Polyamine biosynthesis</keyword>
<dbReference type="Proteomes" id="UP001630969">
    <property type="component" value="Unassembled WGS sequence"/>
</dbReference>
<dbReference type="GeneID" id="97221845"/>
<evidence type="ECO:0000313" key="2">
    <source>
        <dbReference type="EMBL" id="MFM4894602.1"/>
    </source>
</evidence>
<dbReference type="Gene3D" id="3.40.50.150">
    <property type="entry name" value="Vaccinia Virus protein VP39"/>
    <property type="match status" value="1"/>
</dbReference>
<keyword evidence="3" id="KW-1185">Reference proteome</keyword>
<dbReference type="InterPro" id="IPR029063">
    <property type="entry name" value="SAM-dependent_MTases_sf"/>
</dbReference>
<dbReference type="CDD" id="cd02440">
    <property type="entry name" value="AdoMet_MTases"/>
    <property type="match status" value="1"/>
</dbReference>